<dbReference type="InterPro" id="IPR000668">
    <property type="entry name" value="Peptidase_C1A_C"/>
</dbReference>
<dbReference type="PROSITE" id="PS00639">
    <property type="entry name" value="THIOL_PROTEASE_HIS"/>
    <property type="match status" value="1"/>
</dbReference>
<gene>
    <name evidence="4" type="ORF">BLNAU_9032</name>
</gene>
<dbReference type="SUPFAM" id="SSF54001">
    <property type="entry name" value="Cysteine proteinases"/>
    <property type="match status" value="1"/>
</dbReference>
<evidence type="ECO:0000256" key="1">
    <source>
        <dbReference type="ARBA" id="ARBA00008455"/>
    </source>
</evidence>
<dbReference type="InterPro" id="IPR013128">
    <property type="entry name" value="Peptidase_C1A"/>
</dbReference>
<dbReference type="PANTHER" id="PTHR12411">
    <property type="entry name" value="CYSTEINE PROTEASE FAMILY C1-RELATED"/>
    <property type="match status" value="1"/>
</dbReference>
<comment type="caution">
    <text evidence="4">The sequence shown here is derived from an EMBL/GenBank/DDBJ whole genome shotgun (WGS) entry which is preliminary data.</text>
</comment>
<evidence type="ECO:0000313" key="4">
    <source>
        <dbReference type="EMBL" id="KAK2956056.1"/>
    </source>
</evidence>
<keyword evidence="4" id="KW-0378">Hydrolase</keyword>
<keyword evidence="5" id="KW-1185">Reference proteome</keyword>
<dbReference type="InterPro" id="IPR038765">
    <property type="entry name" value="Papain-like_cys_pep_sf"/>
</dbReference>
<dbReference type="Gene3D" id="3.90.70.10">
    <property type="entry name" value="Cysteine proteinases"/>
    <property type="match status" value="1"/>
</dbReference>
<sequence length="315" mass="34850">MRLLSVQLLNKNLARLNRQDSHVPSTMLPFIIGLASVSAFDTSIIDTINNDKTATWTAGPTKFTGKTTEELKRMFSKELQQMLEDSDWEPFEFNDNSPKEFDARTEWPNKIQGVRDQGSCGSCWAFAGSSVLSDRFAIAGCGKGELSQQDLVSCDMVDMGCNGGNPMLEWVWMTLRGITTADCIPYVSGDGTVPKCPKKCANGTAITRHKANSFSQIIGPFIKNNLQSSGPQEVCFTVYEDFMSYRSGIYEHKTGEMLGGHAVKLVGWGEENGTKFWTCQNSWGLNWGESGYFRIKRGSNECGIEAMVFAGKVKC</sequence>
<evidence type="ECO:0000313" key="5">
    <source>
        <dbReference type="Proteomes" id="UP001281761"/>
    </source>
</evidence>
<dbReference type="CDD" id="cd02620">
    <property type="entry name" value="Peptidase_C1A_CathepsinB"/>
    <property type="match status" value="1"/>
</dbReference>
<dbReference type="Proteomes" id="UP001281761">
    <property type="component" value="Unassembled WGS sequence"/>
</dbReference>
<dbReference type="PROSITE" id="PS00139">
    <property type="entry name" value="THIOL_PROTEASE_CYS"/>
    <property type="match status" value="1"/>
</dbReference>
<reference evidence="4 5" key="1">
    <citation type="journal article" date="2022" name="bioRxiv">
        <title>Genomics of Preaxostyla Flagellates Illuminates Evolutionary Transitions and the Path Towards Mitochondrial Loss.</title>
        <authorList>
            <person name="Novak L.V.F."/>
            <person name="Treitli S.C."/>
            <person name="Pyrih J."/>
            <person name="Halakuc P."/>
            <person name="Pipaliya S.V."/>
            <person name="Vacek V."/>
            <person name="Brzon O."/>
            <person name="Soukal P."/>
            <person name="Eme L."/>
            <person name="Dacks J.B."/>
            <person name="Karnkowska A."/>
            <person name="Elias M."/>
            <person name="Hampl V."/>
        </authorList>
    </citation>
    <scope>NUCLEOTIDE SEQUENCE [LARGE SCALE GENOMIC DNA]</scope>
    <source>
        <strain evidence="4">NAU3</strain>
        <tissue evidence="4">Gut</tissue>
    </source>
</reference>
<organism evidence="4 5">
    <name type="scientific">Blattamonas nauphoetae</name>
    <dbReference type="NCBI Taxonomy" id="2049346"/>
    <lineage>
        <taxon>Eukaryota</taxon>
        <taxon>Metamonada</taxon>
        <taxon>Preaxostyla</taxon>
        <taxon>Oxymonadida</taxon>
        <taxon>Blattamonas</taxon>
    </lineage>
</organism>
<evidence type="ECO:0000259" key="3">
    <source>
        <dbReference type="SMART" id="SM00645"/>
    </source>
</evidence>
<dbReference type="Pfam" id="PF00112">
    <property type="entry name" value="Peptidase_C1"/>
    <property type="match status" value="1"/>
</dbReference>
<accession>A0ABQ9XX41</accession>
<dbReference type="InterPro" id="IPR000169">
    <property type="entry name" value="Pept_cys_AS"/>
</dbReference>
<keyword evidence="2" id="KW-1015">Disulfide bond</keyword>
<dbReference type="InterPro" id="IPR025661">
    <property type="entry name" value="Pept_asp_AS"/>
</dbReference>
<protein>
    <submittedName>
        <fullName evidence="4">Gut-specific cysteine proteinase</fullName>
        <ecNumber evidence="4">3.4.22.-</ecNumber>
    </submittedName>
</protein>
<dbReference type="PRINTS" id="PR00705">
    <property type="entry name" value="PAPAIN"/>
</dbReference>
<evidence type="ECO:0000256" key="2">
    <source>
        <dbReference type="ARBA" id="ARBA00023157"/>
    </source>
</evidence>
<dbReference type="SMART" id="SM00645">
    <property type="entry name" value="Pept_C1"/>
    <property type="match status" value="1"/>
</dbReference>
<name>A0ABQ9XX41_9EUKA</name>
<dbReference type="EMBL" id="JARBJD010000060">
    <property type="protein sequence ID" value="KAK2956056.1"/>
    <property type="molecule type" value="Genomic_DNA"/>
</dbReference>
<dbReference type="PROSITE" id="PS00640">
    <property type="entry name" value="THIOL_PROTEASE_ASN"/>
    <property type="match status" value="1"/>
</dbReference>
<dbReference type="GO" id="GO:0016787">
    <property type="term" value="F:hydrolase activity"/>
    <property type="evidence" value="ECO:0007669"/>
    <property type="project" value="UniProtKB-KW"/>
</dbReference>
<feature type="domain" description="Peptidase C1A papain C-terminal" evidence="3">
    <location>
        <begin position="97"/>
        <end position="312"/>
    </location>
</feature>
<dbReference type="InterPro" id="IPR025660">
    <property type="entry name" value="Pept_his_AS"/>
</dbReference>
<comment type="similarity">
    <text evidence="1">Belongs to the peptidase C1 family.</text>
</comment>
<dbReference type="EC" id="3.4.22.-" evidence="4"/>
<proteinExistence type="inferred from homology"/>